<dbReference type="Gene3D" id="3.50.50.60">
    <property type="entry name" value="FAD/NAD(P)-binding domain"/>
    <property type="match status" value="2"/>
</dbReference>
<evidence type="ECO:0000256" key="1">
    <source>
        <dbReference type="ARBA" id="ARBA00004829"/>
    </source>
</evidence>
<reference evidence="5 6" key="1">
    <citation type="submission" date="2016-08" db="EMBL/GenBank/DDBJ databases">
        <title>New Insights into Marine Group III Euryarchaeota, from dark to light.</title>
        <authorList>
            <person name="Haro-Moreno J.M."/>
            <person name="Rodriguez-Valera F."/>
            <person name="Lopez-Garcia P."/>
            <person name="Moreira D."/>
            <person name="Martin-Cuadrado A.B."/>
        </authorList>
    </citation>
    <scope>NUCLEOTIDE SEQUENCE [LARGE SCALE GENOMIC DNA]</scope>
    <source>
        <strain evidence="5">CG-Epi2</strain>
    </source>
</reference>
<proteinExistence type="predicted"/>
<evidence type="ECO:0000313" key="6">
    <source>
        <dbReference type="Proteomes" id="UP000183615"/>
    </source>
</evidence>
<dbReference type="Pfam" id="PF01593">
    <property type="entry name" value="Amino_oxidase"/>
    <property type="match status" value="1"/>
</dbReference>
<dbReference type="PANTHER" id="PTHR43734">
    <property type="entry name" value="PHYTOENE DESATURASE"/>
    <property type="match status" value="1"/>
</dbReference>
<protein>
    <submittedName>
        <fullName evidence="5">Phytoene dehydrogenase</fullName>
    </submittedName>
</protein>
<gene>
    <name evidence="5" type="ORF">BET99_05245</name>
</gene>
<dbReference type="InterPro" id="IPR002937">
    <property type="entry name" value="Amino_oxidase"/>
</dbReference>
<dbReference type="InterPro" id="IPR014105">
    <property type="entry name" value="Carotenoid/retinoid_OxRdtase"/>
</dbReference>
<keyword evidence="3" id="KW-0560">Oxidoreductase</keyword>
<sequence length="491" mass="56584">MKDIVVIGAGYGGLTAAALLAKDGHHVTVIEKNEQPGGKASLLELDGFSFDMGPSWYMWPQVFDDFFAEFGKDATEILELKKLDPSYRVFFDDGDVVDISSDIEKNYEIFDKLEDNGAEKLKQYLDVCKRQYDIAMKGFVYRTYNSIFDFFSPSMVMDGLRLKAFSNFHKGVQKYFKEPKTQKLLEWITVFLGGDPRNVPAMYCMMSYLDHHHGIYYPKGGMNGLAQQIYQIALENNVEFKFNEPVTKIKVDGKRATEVITEKGSYEPDFVINNSDYHHGETVLLEEENQSYKQKYWEKSTMAVSMHLAYIGVNRKIDGLTHHNYFFENEWTEHFDQIFKDPKWPDNPNFYVCCPSKVDNSVAPSGMENLFFLVPVACDLEDSDKVREEYFEKVLDKFEKWTGENIRDDIVVKSLFTHRDFKERYNAYKGTGLGMAHTLWQTAVFRPKHKSSKVENLYYTGQYNHPGVGVPTTVISSQILVNELNQKGVLS</sequence>
<dbReference type="EMBL" id="MIYZ01000025">
    <property type="protein sequence ID" value="OIR22047.1"/>
    <property type="molecule type" value="Genomic_DNA"/>
</dbReference>
<evidence type="ECO:0000313" key="5">
    <source>
        <dbReference type="EMBL" id="OIR22047.1"/>
    </source>
</evidence>
<accession>A0A1J5TM75</accession>
<evidence type="ECO:0000259" key="4">
    <source>
        <dbReference type="Pfam" id="PF01593"/>
    </source>
</evidence>
<dbReference type="AlphaFoldDB" id="A0A1J5TM75"/>
<dbReference type="InterPro" id="IPR036188">
    <property type="entry name" value="FAD/NAD-bd_sf"/>
</dbReference>
<name>A0A1J5TM75_9ARCH</name>
<dbReference type="Proteomes" id="UP000183615">
    <property type="component" value="Unassembled WGS sequence"/>
</dbReference>
<comment type="pathway">
    <text evidence="1">Carotenoid biosynthesis.</text>
</comment>
<keyword evidence="2" id="KW-0125">Carotenoid biosynthesis</keyword>
<dbReference type="NCBIfam" id="TIGR02734">
    <property type="entry name" value="crtI_fam"/>
    <property type="match status" value="1"/>
</dbReference>
<comment type="caution">
    <text evidence="5">The sequence shown here is derived from an EMBL/GenBank/DDBJ whole genome shotgun (WGS) entry which is preliminary data.</text>
</comment>
<organism evidence="5 6">
    <name type="scientific">Marine Group III euryarchaeote CG-Epi2</name>
    <dbReference type="NCBI Taxonomy" id="1888996"/>
    <lineage>
        <taxon>Archaea</taxon>
        <taxon>Methanobacteriati</taxon>
        <taxon>Thermoplasmatota</taxon>
        <taxon>Thermoplasmata</taxon>
        <taxon>Candidatus Thermoprofundales</taxon>
    </lineage>
</organism>
<dbReference type="SUPFAM" id="SSF51905">
    <property type="entry name" value="FAD/NAD(P)-binding domain"/>
    <property type="match status" value="1"/>
</dbReference>
<dbReference type="PANTHER" id="PTHR43734:SF1">
    <property type="entry name" value="PHYTOENE DESATURASE"/>
    <property type="match status" value="1"/>
</dbReference>
<evidence type="ECO:0000256" key="2">
    <source>
        <dbReference type="ARBA" id="ARBA00022746"/>
    </source>
</evidence>
<feature type="domain" description="Amine oxidase" evidence="4">
    <location>
        <begin position="12"/>
        <end position="477"/>
    </location>
</feature>
<dbReference type="PRINTS" id="PR00419">
    <property type="entry name" value="ADXRDTASE"/>
</dbReference>
<evidence type="ECO:0000256" key="3">
    <source>
        <dbReference type="ARBA" id="ARBA00023002"/>
    </source>
</evidence>
<dbReference type="GO" id="GO:0016491">
    <property type="term" value="F:oxidoreductase activity"/>
    <property type="evidence" value="ECO:0007669"/>
    <property type="project" value="UniProtKB-KW"/>
</dbReference>
<dbReference type="GO" id="GO:0016117">
    <property type="term" value="P:carotenoid biosynthetic process"/>
    <property type="evidence" value="ECO:0007669"/>
    <property type="project" value="UniProtKB-KW"/>
</dbReference>